<dbReference type="Gene3D" id="3.30.40.10">
    <property type="entry name" value="Zinc/RING finger domain, C3HC4 (zinc finger)"/>
    <property type="match status" value="1"/>
</dbReference>
<dbReference type="GO" id="GO:0008270">
    <property type="term" value="F:zinc ion binding"/>
    <property type="evidence" value="ECO:0007669"/>
    <property type="project" value="UniProtKB-KW"/>
</dbReference>
<dbReference type="InterPro" id="IPR001841">
    <property type="entry name" value="Znf_RING"/>
</dbReference>
<name>A0A915JP11_ROMCU</name>
<dbReference type="GO" id="GO:0061630">
    <property type="term" value="F:ubiquitin protein ligase activity"/>
    <property type="evidence" value="ECO:0007669"/>
    <property type="project" value="InterPro"/>
</dbReference>
<evidence type="ECO:0000313" key="7">
    <source>
        <dbReference type="Proteomes" id="UP000887565"/>
    </source>
</evidence>
<dbReference type="Proteomes" id="UP000887565">
    <property type="component" value="Unplaced"/>
</dbReference>
<organism evidence="7 8">
    <name type="scientific">Romanomermis culicivorax</name>
    <name type="common">Nematode worm</name>
    <dbReference type="NCBI Taxonomy" id="13658"/>
    <lineage>
        <taxon>Eukaryota</taxon>
        <taxon>Metazoa</taxon>
        <taxon>Ecdysozoa</taxon>
        <taxon>Nematoda</taxon>
        <taxon>Enoplea</taxon>
        <taxon>Dorylaimia</taxon>
        <taxon>Mermithida</taxon>
        <taxon>Mermithoidea</taxon>
        <taxon>Mermithidae</taxon>
        <taxon>Romanomermis</taxon>
    </lineage>
</organism>
<evidence type="ECO:0000256" key="3">
    <source>
        <dbReference type="ARBA" id="ARBA00022833"/>
    </source>
</evidence>
<dbReference type="InterPro" id="IPR013083">
    <property type="entry name" value="Znf_RING/FYVE/PHD"/>
</dbReference>
<dbReference type="AlphaFoldDB" id="A0A915JP11"/>
<keyword evidence="7" id="KW-1185">Reference proteome</keyword>
<reference evidence="8" key="1">
    <citation type="submission" date="2022-11" db="UniProtKB">
        <authorList>
            <consortium name="WormBaseParasite"/>
        </authorList>
    </citation>
    <scope>IDENTIFICATION</scope>
</reference>
<protein>
    <submittedName>
        <fullName evidence="8">RING-type domain-containing protein</fullName>
    </submittedName>
</protein>
<dbReference type="GO" id="GO:0016567">
    <property type="term" value="P:protein ubiquitination"/>
    <property type="evidence" value="ECO:0007669"/>
    <property type="project" value="InterPro"/>
</dbReference>
<evidence type="ECO:0000256" key="2">
    <source>
        <dbReference type="ARBA" id="ARBA00022771"/>
    </source>
</evidence>
<dbReference type="PROSITE" id="PS00518">
    <property type="entry name" value="ZF_RING_1"/>
    <property type="match status" value="1"/>
</dbReference>
<dbReference type="PANTHER" id="PTHR13480">
    <property type="entry name" value="E3 UBIQUITIN-PROTEIN LIGASE HAKAI-RELATED"/>
    <property type="match status" value="1"/>
</dbReference>
<sequence>MKGHSIHLPPRSEQPTHHGQKLNWNYTINLIGEKVPDPDIHCCEICDLPILIYGRMLPCKHVFCYDCASKAVKVCPSYCVSWNR</sequence>
<dbReference type="PANTHER" id="PTHR13480:SF0">
    <property type="entry name" value="E3 UBIQUITIN-PROTEIN LIGASE HAKAI"/>
    <property type="match status" value="1"/>
</dbReference>
<comment type="similarity">
    <text evidence="4">Belongs to the Hakai family.</text>
</comment>
<evidence type="ECO:0000259" key="6">
    <source>
        <dbReference type="PROSITE" id="PS50089"/>
    </source>
</evidence>
<accession>A0A915JP11</accession>
<dbReference type="WBParaSite" id="nRc.2.0.1.t27940-RA">
    <property type="protein sequence ID" value="nRc.2.0.1.t27940-RA"/>
    <property type="gene ID" value="nRc.2.0.1.g27940"/>
</dbReference>
<dbReference type="SUPFAM" id="SSF57850">
    <property type="entry name" value="RING/U-box"/>
    <property type="match status" value="1"/>
</dbReference>
<evidence type="ECO:0000256" key="5">
    <source>
        <dbReference type="PROSITE-ProRule" id="PRU00175"/>
    </source>
</evidence>
<keyword evidence="3" id="KW-0862">Zinc</keyword>
<evidence type="ECO:0000313" key="8">
    <source>
        <dbReference type="WBParaSite" id="nRc.2.0.1.t27940-RA"/>
    </source>
</evidence>
<evidence type="ECO:0000256" key="1">
    <source>
        <dbReference type="ARBA" id="ARBA00022723"/>
    </source>
</evidence>
<proteinExistence type="inferred from homology"/>
<feature type="domain" description="RING-type" evidence="6">
    <location>
        <begin position="43"/>
        <end position="76"/>
    </location>
</feature>
<dbReference type="GO" id="GO:0030155">
    <property type="term" value="P:regulation of cell adhesion"/>
    <property type="evidence" value="ECO:0007669"/>
    <property type="project" value="TreeGrafter"/>
</dbReference>
<dbReference type="PROSITE" id="PS50089">
    <property type="entry name" value="ZF_RING_2"/>
    <property type="match status" value="1"/>
</dbReference>
<dbReference type="InterPro" id="IPR040383">
    <property type="entry name" value="HAKAI/CBLL2"/>
</dbReference>
<evidence type="ECO:0000256" key="4">
    <source>
        <dbReference type="ARBA" id="ARBA00038499"/>
    </source>
</evidence>
<keyword evidence="2 5" id="KW-0863">Zinc-finger</keyword>
<keyword evidence="1" id="KW-0479">Metal-binding</keyword>
<dbReference type="InterPro" id="IPR017907">
    <property type="entry name" value="Znf_RING_CS"/>
</dbReference>